<name>A0ABW3BAZ8_9ACTN</name>
<evidence type="ECO:0008006" key="4">
    <source>
        <dbReference type="Google" id="ProtNLM"/>
    </source>
</evidence>
<keyword evidence="3" id="KW-1185">Reference proteome</keyword>
<dbReference type="Proteomes" id="UP001596956">
    <property type="component" value="Unassembled WGS sequence"/>
</dbReference>
<gene>
    <name evidence="2" type="ORF">ACFQZU_04095</name>
</gene>
<sequence>MKSSKVITFILVAVLLHFSTAIANAKESAIPLIVFDVQSSDSTVSVDWEDTEGAVEYVAYNEVPDREYSRSASDPVYTGQESRLKITELGSAQVVRLRVLALDHERTVLARALVRTTTTQSEGKHDRITWISTSRKFEAEVQTSQN</sequence>
<reference evidence="3" key="1">
    <citation type="journal article" date="2019" name="Int. J. Syst. Evol. Microbiol.">
        <title>The Global Catalogue of Microorganisms (GCM) 10K type strain sequencing project: providing services to taxonomists for standard genome sequencing and annotation.</title>
        <authorList>
            <consortium name="The Broad Institute Genomics Platform"/>
            <consortium name="The Broad Institute Genome Sequencing Center for Infectious Disease"/>
            <person name="Wu L."/>
            <person name="Ma J."/>
        </authorList>
    </citation>
    <scope>NUCLEOTIDE SEQUENCE [LARGE SCALE GENOMIC DNA]</scope>
    <source>
        <strain evidence="3">CCUG 63369</strain>
    </source>
</reference>
<feature type="chain" id="PRO_5045614972" description="Fibronectin type-III domain-containing protein" evidence="1">
    <location>
        <begin position="26"/>
        <end position="146"/>
    </location>
</feature>
<dbReference type="EMBL" id="JBHTHR010000060">
    <property type="protein sequence ID" value="MFD0800501.1"/>
    <property type="molecule type" value="Genomic_DNA"/>
</dbReference>
<comment type="caution">
    <text evidence="2">The sequence shown here is derived from an EMBL/GenBank/DDBJ whole genome shotgun (WGS) entry which is preliminary data.</text>
</comment>
<organism evidence="2 3">
    <name type="scientific">Streptomonospora algeriensis</name>
    <dbReference type="NCBI Taxonomy" id="995084"/>
    <lineage>
        <taxon>Bacteria</taxon>
        <taxon>Bacillati</taxon>
        <taxon>Actinomycetota</taxon>
        <taxon>Actinomycetes</taxon>
        <taxon>Streptosporangiales</taxon>
        <taxon>Nocardiopsidaceae</taxon>
        <taxon>Streptomonospora</taxon>
    </lineage>
</organism>
<evidence type="ECO:0000313" key="3">
    <source>
        <dbReference type="Proteomes" id="UP001596956"/>
    </source>
</evidence>
<evidence type="ECO:0000256" key="1">
    <source>
        <dbReference type="SAM" id="SignalP"/>
    </source>
</evidence>
<accession>A0ABW3BAZ8</accession>
<keyword evidence="1" id="KW-0732">Signal</keyword>
<protein>
    <recommendedName>
        <fullName evidence="4">Fibronectin type-III domain-containing protein</fullName>
    </recommendedName>
</protein>
<proteinExistence type="predicted"/>
<feature type="signal peptide" evidence="1">
    <location>
        <begin position="1"/>
        <end position="25"/>
    </location>
</feature>
<evidence type="ECO:0000313" key="2">
    <source>
        <dbReference type="EMBL" id="MFD0800501.1"/>
    </source>
</evidence>